<keyword evidence="6" id="KW-0735">Signal-anchor</keyword>
<dbReference type="InterPro" id="IPR003611">
    <property type="entry name" value="NUMOD3"/>
</dbReference>
<dbReference type="SMART" id="SM00465">
    <property type="entry name" value="GIYc"/>
    <property type="match status" value="1"/>
</dbReference>
<comment type="subcellular location">
    <subcellularLocation>
        <location evidence="1">Membrane</location>
        <topology evidence="1">Single-pass type II membrane protein</topology>
    </subcellularLocation>
</comment>
<feature type="domain" description="Nuclease associated modular" evidence="10">
    <location>
        <begin position="147"/>
        <end position="163"/>
    </location>
</feature>
<evidence type="ECO:0008006" key="12">
    <source>
        <dbReference type="Google" id="ProtNLM"/>
    </source>
</evidence>
<keyword evidence="5" id="KW-0812">Transmembrane</keyword>
<keyword evidence="8" id="KW-0472">Membrane</keyword>
<evidence type="ECO:0000313" key="11">
    <source>
        <dbReference type="EMBL" id="QHS80872.1"/>
    </source>
</evidence>
<keyword evidence="3" id="KW-0328">Glycosyltransferase</keyword>
<reference evidence="11" key="1">
    <citation type="journal article" date="2020" name="Nature">
        <title>Giant virus diversity and host interactions through global metagenomics.</title>
        <authorList>
            <person name="Schulz F."/>
            <person name="Roux S."/>
            <person name="Paez-Espino D."/>
            <person name="Jungbluth S."/>
            <person name="Walsh D.A."/>
            <person name="Denef V.J."/>
            <person name="McMahon K.D."/>
            <person name="Konstantinidis K.T."/>
            <person name="Eloe-Fadrosh E.A."/>
            <person name="Kyrpides N.C."/>
            <person name="Woyke T."/>
        </authorList>
    </citation>
    <scope>NUCLEOTIDE SEQUENCE</scope>
    <source>
        <strain evidence="11">GVMAG-S-1091796-13</strain>
    </source>
</reference>
<evidence type="ECO:0000256" key="2">
    <source>
        <dbReference type="ARBA" id="ARBA00010045"/>
    </source>
</evidence>
<dbReference type="GO" id="GO:0003677">
    <property type="term" value="F:DNA binding"/>
    <property type="evidence" value="ECO:0007669"/>
    <property type="project" value="InterPro"/>
</dbReference>
<dbReference type="InterPro" id="IPR035901">
    <property type="entry name" value="GIY-YIG_endonuc_sf"/>
</dbReference>
<dbReference type="InterPro" id="IPR000305">
    <property type="entry name" value="GIY-YIG_endonuc"/>
</dbReference>
<evidence type="ECO:0000259" key="9">
    <source>
        <dbReference type="SMART" id="SM00465"/>
    </source>
</evidence>
<feature type="domain" description="GIY-YIG" evidence="9">
    <location>
        <begin position="7"/>
        <end position="112"/>
    </location>
</feature>
<name>A0A6C0AM93_9ZZZZ</name>
<feature type="domain" description="Nuclease associated modular" evidence="10">
    <location>
        <begin position="164"/>
        <end position="180"/>
    </location>
</feature>
<evidence type="ECO:0000256" key="5">
    <source>
        <dbReference type="ARBA" id="ARBA00022692"/>
    </source>
</evidence>
<evidence type="ECO:0000256" key="3">
    <source>
        <dbReference type="ARBA" id="ARBA00022676"/>
    </source>
</evidence>
<organism evidence="11">
    <name type="scientific">viral metagenome</name>
    <dbReference type="NCBI Taxonomy" id="1070528"/>
    <lineage>
        <taxon>unclassified sequences</taxon>
        <taxon>metagenomes</taxon>
        <taxon>organismal metagenomes</taxon>
    </lineage>
</organism>
<evidence type="ECO:0000256" key="7">
    <source>
        <dbReference type="ARBA" id="ARBA00022989"/>
    </source>
</evidence>
<feature type="domain" description="Nuclease associated modular" evidence="10">
    <location>
        <begin position="130"/>
        <end position="146"/>
    </location>
</feature>
<proteinExistence type="predicted"/>
<dbReference type="GO" id="GO:0016757">
    <property type="term" value="F:glycosyltransferase activity"/>
    <property type="evidence" value="ECO:0007669"/>
    <property type="project" value="UniProtKB-KW"/>
</dbReference>
<evidence type="ECO:0000256" key="1">
    <source>
        <dbReference type="ARBA" id="ARBA00004606"/>
    </source>
</evidence>
<dbReference type="GO" id="GO:0016020">
    <property type="term" value="C:membrane"/>
    <property type="evidence" value="ECO:0007669"/>
    <property type="project" value="UniProtKB-SubCell"/>
</dbReference>
<evidence type="ECO:0000256" key="4">
    <source>
        <dbReference type="ARBA" id="ARBA00022679"/>
    </source>
</evidence>
<dbReference type="AlphaFoldDB" id="A0A6C0AM93"/>
<sequence length="242" mass="28208">MNILQNKGEIYKIISPCGKLYIGQTKCLAKRKDKFIIWGSQKRWKAHINEANSLKREGCLKLNNCINKYKAENFAVEVLLICDIEYLDYYESYMITEYNTMYPNGLNLKTGGNGIIFSEETKLKMSNSAKGRTFSSDTIEKIRLGNLGKIVSNETREKLRIAITGKKLTDEHKQKISDFQKDFLQPKRKHFGLPDYIYRINYSNKQGYMIRNHPSIPNKYFVSSNISMEEKLKLTIQYLQQV</sequence>
<dbReference type="SMART" id="SM00496">
    <property type="entry name" value="IENR2"/>
    <property type="match status" value="4"/>
</dbReference>
<dbReference type="SUPFAM" id="SSF82771">
    <property type="entry name" value="GIY-YIG endonuclease"/>
    <property type="match status" value="1"/>
</dbReference>
<evidence type="ECO:0000259" key="10">
    <source>
        <dbReference type="SMART" id="SM00496"/>
    </source>
</evidence>
<protein>
    <recommendedName>
        <fullName evidence="12">GIY-YIG domain-containing protein</fullName>
    </recommendedName>
</protein>
<comment type="similarity">
    <text evidence="2">To endonucleases of group I introns of fungi and phage.</text>
</comment>
<dbReference type="InterPro" id="IPR003378">
    <property type="entry name" value="Fringe-like_glycosylTrfase"/>
</dbReference>
<dbReference type="Gene3D" id="3.40.1440.10">
    <property type="entry name" value="GIY-YIG endonuclease"/>
    <property type="match status" value="1"/>
</dbReference>
<keyword evidence="4" id="KW-0808">Transferase</keyword>
<feature type="domain" description="Nuclease associated modular" evidence="10">
    <location>
        <begin position="113"/>
        <end position="129"/>
    </location>
</feature>
<dbReference type="EMBL" id="MN740724">
    <property type="protein sequence ID" value="QHS80872.1"/>
    <property type="molecule type" value="Genomic_DNA"/>
</dbReference>
<keyword evidence="7" id="KW-1133">Transmembrane helix</keyword>
<accession>A0A6C0AM93</accession>
<evidence type="ECO:0000256" key="8">
    <source>
        <dbReference type="ARBA" id="ARBA00023136"/>
    </source>
</evidence>
<dbReference type="Pfam" id="PF02434">
    <property type="entry name" value="Fringe"/>
    <property type="match status" value="1"/>
</dbReference>
<evidence type="ECO:0000256" key="6">
    <source>
        <dbReference type="ARBA" id="ARBA00022968"/>
    </source>
</evidence>